<dbReference type="GO" id="GO:0030976">
    <property type="term" value="F:thiamine pyrophosphate binding"/>
    <property type="evidence" value="ECO:0007669"/>
    <property type="project" value="InterPro"/>
</dbReference>
<keyword evidence="14" id="KW-0786">Thiamine pyrophosphate</keyword>
<reference evidence="24" key="3">
    <citation type="submission" date="2025-09" db="UniProtKB">
        <authorList>
            <consortium name="Ensembl"/>
        </authorList>
    </citation>
    <scope>IDENTIFICATION</scope>
</reference>
<keyword evidence="7" id="KW-1017">Isopeptide bond</keyword>
<evidence type="ECO:0000256" key="2">
    <source>
        <dbReference type="ARBA" id="ARBA00001964"/>
    </source>
</evidence>
<dbReference type="PIRSF" id="PIRSF000157">
    <property type="entry name" value="Oxoglu_dh_E1"/>
    <property type="match status" value="1"/>
</dbReference>
<evidence type="ECO:0000256" key="22">
    <source>
        <dbReference type="ARBA" id="ARBA00051042"/>
    </source>
</evidence>
<feature type="domain" description="Transketolase-like pyrimidine-binding" evidence="23">
    <location>
        <begin position="621"/>
        <end position="818"/>
    </location>
</feature>
<dbReference type="InterPro" id="IPR001017">
    <property type="entry name" value="DH_E1"/>
</dbReference>
<comment type="subcellular location">
    <subcellularLocation>
        <location evidence="4">Mitochondrion</location>
    </subcellularLocation>
    <subcellularLocation>
        <location evidence="3">Nucleus</location>
    </subcellularLocation>
</comment>
<evidence type="ECO:0000313" key="24">
    <source>
        <dbReference type="Ensembl" id="ENSMMDP00005023666.1"/>
    </source>
</evidence>
<dbReference type="CDD" id="cd02016">
    <property type="entry name" value="TPP_E1_OGDC_like"/>
    <property type="match status" value="1"/>
</dbReference>
<dbReference type="FunFam" id="3.40.50.12470:FF:000007">
    <property type="entry name" value="2-oxoglutarate dehydrogenase e1 mitochondrial"/>
    <property type="match status" value="1"/>
</dbReference>
<comment type="similarity">
    <text evidence="5">Belongs to the alpha-ketoglutarate dehydrogenase family.</text>
</comment>
<evidence type="ECO:0000256" key="19">
    <source>
        <dbReference type="ARBA" id="ARBA00040429"/>
    </source>
</evidence>
<keyword evidence="9" id="KW-0106">Calcium</keyword>
<dbReference type="NCBIfam" id="NF006914">
    <property type="entry name" value="PRK09404.1"/>
    <property type="match status" value="1"/>
</dbReference>
<dbReference type="AlphaFoldDB" id="A0A667YRD4"/>
<dbReference type="FunFam" id="1.10.287.1150:FF:000001">
    <property type="entry name" value="2-oxoglutarate dehydrogenase, mitochondrial isoform X1"/>
    <property type="match status" value="1"/>
</dbReference>
<keyword evidence="17" id="KW-0539">Nucleus</keyword>
<dbReference type="InterPro" id="IPR029061">
    <property type="entry name" value="THDP-binding"/>
</dbReference>
<evidence type="ECO:0000256" key="1">
    <source>
        <dbReference type="ARBA" id="ARBA00001946"/>
    </source>
</evidence>
<dbReference type="InterPro" id="IPR011603">
    <property type="entry name" value="2oxoglutarate_DH_E1"/>
</dbReference>
<reference evidence="24" key="2">
    <citation type="submission" date="2025-08" db="UniProtKB">
        <authorList>
            <consortium name="Ensembl"/>
        </authorList>
    </citation>
    <scope>IDENTIFICATION</scope>
</reference>
<dbReference type="SMART" id="SM00861">
    <property type="entry name" value="Transket_pyr"/>
    <property type="match status" value="1"/>
</dbReference>
<proteinExistence type="inferred from homology"/>
<evidence type="ECO:0000256" key="3">
    <source>
        <dbReference type="ARBA" id="ARBA00004123"/>
    </source>
</evidence>
<evidence type="ECO:0000256" key="16">
    <source>
        <dbReference type="ARBA" id="ARBA00023152"/>
    </source>
</evidence>
<keyword evidence="16" id="KW-0324">Glycolysis</keyword>
<dbReference type="Pfam" id="PF16078">
    <property type="entry name" value="2-oxogl_dehyd_N"/>
    <property type="match status" value="1"/>
</dbReference>
<dbReference type="GO" id="GO:0006096">
    <property type="term" value="P:glycolytic process"/>
    <property type="evidence" value="ECO:0007669"/>
    <property type="project" value="UniProtKB-KW"/>
</dbReference>
<keyword evidence="12" id="KW-0809">Transit peptide</keyword>
<evidence type="ECO:0000259" key="23">
    <source>
        <dbReference type="SMART" id="SM00861"/>
    </source>
</evidence>
<evidence type="ECO:0000256" key="21">
    <source>
        <dbReference type="ARBA" id="ARBA00042799"/>
    </source>
</evidence>
<dbReference type="NCBIfam" id="NF008907">
    <property type="entry name" value="PRK12270.1"/>
    <property type="match status" value="1"/>
</dbReference>
<accession>A0A667YRD4</accession>
<evidence type="ECO:0000256" key="18">
    <source>
        <dbReference type="ARBA" id="ARBA00030680"/>
    </source>
</evidence>
<dbReference type="GO" id="GO:0005739">
    <property type="term" value="C:mitochondrion"/>
    <property type="evidence" value="ECO:0007669"/>
    <property type="project" value="UniProtKB-SubCell"/>
</dbReference>
<dbReference type="GO" id="GO:0045252">
    <property type="term" value="C:oxoglutarate dehydrogenase complex"/>
    <property type="evidence" value="ECO:0007669"/>
    <property type="project" value="TreeGrafter"/>
</dbReference>
<dbReference type="SUPFAM" id="SSF52518">
    <property type="entry name" value="Thiamin diphosphate-binding fold (THDP-binding)"/>
    <property type="match status" value="2"/>
</dbReference>
<dbReference type="InterPro" id="IPR042179">
    <property type="entry name" value="KGD_C_sf"/>
</dbReference>
<evidence type="ECO:0000256" key="6">
    <source>
        <dbReference type="ARBA" id="ARBA00012280"/>
    </source>
</evidence>
<evidence type="ECO:0000256" key="17">
    <source>
        <dbReference type="ARBA" id="ARBA00023242"/>
    </source>
</evidence>
<evidence type="ECO:0000256" key="10">
    <source>
        <dbReference type="ARBA" id="ARBA00022842"/>
    </source>
</evidence>
<dbReference type="InterPro" id="IPR031717">
    <property type="entry name" value="ODO-1/KGD_C"/>
</dbReference>
<dbReference type="Gene3D" id="1.10.287.1150">
    <property type="entry name" value="TPP helical domain"/>
    <property type="match status" value="1"/>
</dbReference>
<sequence length="976" mass="110410">MHRLRTCAARLRPLTASQAAQTVGQQRPLTVAGVGGTRTFQPIRCYTAPVASEPFLNGTSSNYVEEMYFAWLENPKSVHKVRRARPLLVWRGTAASAQSESSLIRAYQIRGHHVAQLDPLGIMDADLDSCVPTDIITSSDKLGFYGLEESDLDKVFRLPTTTFIGGSESALPLKEIIRRLEMAYCQHIGVEFMFINDLEQCQWIRQKFETPGVMQFTLEEKRTLLARMVRSTRFEEFLQRKWSSEKRFGLEGCESLIPALKTIIDKSSENGVENVIMGMPHRGRLNVLANVIRKELEQIFCQFDSKLEAADEGSGDVKYHLGMYHRRINRVTDRNITLSLVANPSHLEAVDPVVQGKTKAEQFYCGDSDGKRVMSILLHGDAAFAGQGIVYETFHLSDLPSYTTHGTVHVVVNNQIGFTTDPRMARSSPYPTDVARVVNAPIFHVNADDPEAVMYVCNVAAEWRATFHKDVVVDLVCYRRMGHNEMDEPMFTQPLMYKQIKKQKGVLLKYAEKLIAEGAVSRQEYEEEIAKYDKICEEAYARSKDEKILHIKHWLDSPWPGFFTLDGQPKSMSCPSTGLTEENLTHIGGIASSVPVEDFTIHGGLSRILKGRADMVKKRTVDWALGEYMAFGSLLKEGIHVRLSGQDVERGTFSHRHHVLHDQNVDKRTCIPMNHLSPDQAPYTVCNSSLSEYGVLGFELGFAMASPNALVLWEAQFGDFHNTAQCIIDQFICPGQAKWVRQNGIVLLLPHGMEGMGPEHSSARPERFLQMCNDDPDVMPTITEDFAVRQLYDCNWIVILAPFRKPLIVFTPKSLLRHPEARSSFDEMLPGTHFQRVILEDGVAAERPEEVKRLIFCTGKVYYELTKERKNRGMEGTVAIARMEQLSPFPFDLVKAESERYANADLVWCQEEHKNQGYYDYVKPRIRTTIQRAKPVWYAGRDPAAAPATGNKNTHLVEVRRFLDTAFGLDAFKDQQ</sequence>
<gene>
    <name evidence="24" type="primary">OGDH</name>
</gene>
<reference evidence="24" key="1">
    <citation type="submission" date="2019-06" db="EMBL/GenBank/DDBJ databases">
        <authorList>
            <consortium name="Wellcome Sanger Institute Data Sharing"/>
        </authorList>
    </citation>
    <scope>NUCLEOTIDE SEQUENCE [LARGE SCALE GENOMIC DNA]</scope>
</reference>
<evidence type="ECO:0000256" key="4">
    <source>
        <dbReference type="ARBA" id="ARBA00004173"/>
    </source>
</evidence>
<keyword evidence="25" id="KW-1185">Reference proteome</keyword>
<evidence type="ECO:0000256" key="15">
    <source>
        <dbReference type="ARBA" id="ARBA00023128"/>
    </source>
</evidence>
<dbReference type="Pfam" id="PF16870">
    <property type="entry name" value="OxoGdeHyase_C"/>
    <property type="match status" value="1"/>
</dbReference>
<keyword evidence="11" id="KW-0832">Ubl conjugation</keyword>
<dbReference type="PANTHER" id="PTHR23152:SF7">
    <property type="entry name" value="2-OXOGLUTARATE DEHYDROGENASE COMPLEX COMPONENT E1"/>
    <property type="match status" value="1"/>
</dbReference>
<dbReference type="Gene3D" id="3.40.50.970">
    <property type="match status" value="1"/>
</dbReference>
<comment type="cofactor">
    <cofactor evidence="2">
        <name>thiamine diphosphate</name>
        <dbReference type="ChEBI" id="CHEBI:58937"/>
    </cofactor>
</comment>
<keyword evidence="13" id="KW-0560">Oxidoreductase</keyword>
<keyword evidence="10" id="KW-0460">Magnesium</keyword>
<evidence type="ECO:0000256" key="12">
    <source>
        <dbReference type="ARBA" id="ARBA00022946"/>
    </source>
</evidence>
<dbReference type="GO" id="GO:0006099">
    <property type="term" value="P:tricarboxylic acid cycle"/>
    <property type="evidence" value="ECO:0007669"/>
    <property type="project" value="TreeGrafter"/>
</dbReference>
<dbReference type="Proteomes" id="UP000472263">
    <property type="component" value="Chromosome 9"/>
</dbReference>
<evidence type="ECO:0000256" key="20">
    <source>
        <dbReference type="ARBA" id="ARBA00041946"/>
    </source>
</evidence>
<dbReference type="EC" id="1.2.4.2" evidence="6"/>
<evidence type="ECO:0000256" key="8">
    <source>
        <dbReference type="ARBA" id="ARBA00022723"/>
    </source>
</evidence>
<dbReference type="Pfam" id="PF02779">
    <property type="entry name" value="Transket_pyr"/>
    <property type="match status" value="1"/>
</dbReference>
<comment type="catalytic activity">
    <reaction evidence="22">
        <text>N(6)-[(R)-lipoyl]-L-lysyl-[protein] + 2-oxoglutarate + H(+) = N(6)-[(R)-S(8)-succinyldihydrolipoyl]-L-lysyl-[protein] + CO2</text>
        <dbReference type="Rhea" id="RHEA:12188"/>
        <dbReference type="Rhea" id="RHEA-COMP:10474"/>
        <dbReference type="Rhea" id="RHEA-COMP:20092"/>
        <dbReference type="ChEBI" id="CHEBI:15378"/>
        <dbReference type="ChEBI" id="CHEBI:16526"/>
        <dbReference type="ChEBI" id="CHEBI:16810"/>
        <dbReference type="ChEBI" id="CHEBI:83099"/>
        <dbReference type="ChEBI" id="CHEBI:83120"/>
        <dbReference type="EC" id="1.2.4.2"/>
    </reaction>
    <physiologicalReaction direction="left-to-right" evidence="22">
        <dbReference type="Rhea" id="RHEA:12189"/>
    </physiologicalReaction>
</comment>
<dbReference type="Gene3D" id="3.40.50.12470">
    <property type="match status" value="1"/>
</dbReference>
<name>A0A667YRD4_9TELE</name>
<dbReference type="Gene3D" id="3.40.50.11610">
    <property type="entry name" value="Multifunctional 2-oxoglutarate metabolism enzyme, C-terminal domain"/>
    <property type="match status" value="1"/>
</dbReference>
<protein>
    <recommendedName>
        <fullName evidence="19">2-oxoglutarate dehydrogenase complex component E1</fullName>
        <ecNumber evidence="6">1.2.4.2</ecNumber>
    </recommendedName>
    <alternativeName>
        <fullName evidence="20">2-oxoglutarate dehydrogenase, mitochondrial</fullName>
    </alternativeName>
    <alternativeName>
        <fullName evidence="18">Alpha-ketoglutarate dehydrogenase</fullName>
    </alternativeName>
    <alternativeName>
        <fullName evidence="21">Thiamine diphosphate (ThDP)-dependent 2-oxoglutarate dehydrogenase</fullName>
    </alternativeName>
</protein>
<dbReference type="GeneTree" id="ENSGT00950000183125"/>
<dbReference type="Ensembl" id="ENSMMDT00005024175.1">
    <property type="protein sequence ID" value="ENSMMDP00005023666.1"/>
    <property type="gene ID" value="ENSMMDG00005008571.1"/>
</dbReference>
<dbReference type="GO" id="GO:0005634">
    <property type="term" value="C:nucleus"/>
    <property type="evidence" value="ECO:0007669"/>
    <property type="project" value="UniProtKB-SubCell"/>
</dbReference>
<keyword evidence="15" id="KW-0496">Mitochondrion</keyword>
<dbReference type="GO" id="GO:0004591">
    <property type="term" value="F:oxoglutarate dehydrogenase (succinyl-transferring) activity"/>
    <property type="evidence" value="ECO:0007669"/>
    <property type="project" value="UniProtKB-EC"/>
</dbReference>
<evidence type="ECO:0000256" key="14">
    <source>
        <dbReference type="ARBA" id="ARBA00023052"/>
    </source>
</evidence>
<keyword evidence="8" id="KW-0479">Metal-binding</keyword>
<evidence type="ECO:0000256" key="5">
    <source>
        <dbReference type="ARBA" id="ARBA00006936"/>
    </source>
</evidence>
<dbReference type="PANTHER" id="PTHR23152">
    <property type="entry name" value="2-OXOGLUTARATE DEHYDROGENASE"/>
    <property type="match status" value="1"/>
</dbReference>
<evidence type="ECO:0000256" key="9">
    <source>
        <dbReference type="ARBA" id="ARBA00022837"/>
    </source>
</evidence>
<dbReference type="InterPro" id="IPR032106">
    <property type="entry name" value="2-oxogl_dehyd_N"/>
</dbReference>
<dbReference type="GO" id="GO:0046872">
    <property type="term" value="F:metal ion binding"/>
    <property type="evidence" value="ECO:0007669"/>
    <property type="project" value="UniProtKB-KW"/>
</dbReference>
<evidence type="ECO:0000256" key="7">
    <source>
        <dbReference type="ARBA" id="ARBA00022499"/>
    </source>
</evidence>
<evidence type="ECO:0000256" key="11">
    <source>
        <dbReference type="ARBA" id="ARBA00022843"/>
    </source>
</evidence>
<dbReference type="FunFam" id="3.40.50.970:FF:000002">
    <property type="entry name" value="2-oxoglutarate dehydrogenase, E1 component"/>
    <property type="match status" value="1"/>
</dbReference>
<dbReference type="NCBIfam" id="TIGR00239">
    <property type="entry name" value="2oxo_dh_E1"/>
    <property type="match status" value="1"/>
</dbReference>
<comment type="cofactor">
    <cofactor evidence="1">
        <name>Mg(2+)</name>
        <dbReference type="ChEBI" id="CHEBI:18420"/>
    </cofactor>
</comment>
<dbReference type="Pfam" id="PF00676">
    <property type="entry name" value="E1_dh"/>
    <property type="match status" value="1"/>
</dbReference>
<evidence type="ECO:0000256" key="13">
    <source>
        <dbReference type="ARBA" id="ARBA00023002"/>
    </source>
</evidence>
<evidence type="ECO:0000313" key="25">
    <source>
        <dbReference type="Proteomes" id="UP000472263"/>
    </source>
</evidence>
<organism evidence="24 25">
    <name type="scientific">Myripristis murdjan</name>
    <name type="common">pinecone soldierfish</name>
    <dbReference type="NCBI Taxonomy" id="586833"/>
    <lineage>
        <taxon>Eukaryota</taxon>
        <taxon>Metazoa</taxon>
        <taxon>Chordata</taxon>
        <taxon>Craniata</taxon>
        <taxon>Vertebrata</taxon>
        <taxon>Euteleostomi</taxon>
        <taxon>Actinopterygii</taxon>
        <taxon>Neopterygii</taxon>
        <taxon>Teleostei</taxon>
        <taxon>Neoteleostei</taxon>
        <taxon>Acanthomorphata</taxon>
        <taxon>Holocentriformes</taxon>
        <taxon>Holocentridae</taxon>
        <taxon>Myripristis</taxon>
    </lineage>
</organism>
<dbReference type="InterPro" id="IPR005475">
    <property type="entry name" value="Transketolase-like_Pyr-bd"/>
</dbReference>